<gene>
    <name evidence="3" type="ORF">IWZ03DRAFT_430260</name>
</gene>
<feature type="compositionally biased region" description="Acidic residues" evidence="1">
    <location>
        <begin position="582"/>
        <end position="600"/>
    </location>
</feature>
<sequence length="664" mass="75369">MTTQGEGAQSAYVIAVKDFTSLAEFIAAKKKSSFKVPRHFAKTLERAISVRKKHGTAAAPRVASENSKKGHSYFVGILERVTEVLAPLMPDNMTMPQNRSADPRVEEFSNSFAAWNVEEPSQKFLDAPDIVIPERPPPDFEAEMLDDFYEMTLASSMLQYDLMLIRQVIKNLWVGYKYGYYDTIAVSLVTNTAIDFARALENDLSASMEKYGGFKAPSLKDSQWFITSISACIAAFPDESRSEDELIRGFRVVLKTGKIQFWNVLAVQLFLDDHHLLREDAVRPWDEMREAAEEIETTRSTSFANIQSTAVFGNKLLEKTWKDMETFIELQGETIFKGRSPETPDQYLSRFFITHGISASSFTKDARQQFKPSKAGIKPLAMQAPLALIFLDRFARNSFRHEFTPEELKRIMEKTILWSHDDFEVKGMRPWEVAFGLKLSRPSRSQARCQAKDMNKTKGLQRLTVPELLRKMFNALEGEMFEMTFNYFRMHMQCWKVLQSIAKDSHKVLSSMNCFPMIDNAARLPYVAGMVFLSTMGNSNLFVAKMAPTKNPPGCAPILFVDTANAIEAFIDNDEGAVVTGDPDEEEEDTDDEDDDETEAPAELPLNPNPIWRSSYEIYYASQRARYFAQFSPIEKLAKAGAIKSDEHSEKFNRLVNALEKLGQ</sequence>
<name>A0ABR1L2W1_9PEZI</name>
<feature type="domain" description="DUF6604" evidence="2">
    <location>
        <begin position="9"/>
        <end position="205"/>
    </location>
</feature>
<dbReference type="EMBL" id="JBBPHU010000001">
    <property type="protein sequence ID" value="KAK7524881.1"/>
    <property type="molecule type" value="Genomic_DNA"/>
</dbReference>
<protein>
    <recommendedName>
        <fullName evidence="2">DUF6604 domain-containing protein</fullName>
    </recommendedName>
</protein>
<dbReference type="PANTHER" id="PTHR38795">
    <property type="entry name" value="DUF6604 DOMAIN-CONTAINING PROTEIN"/>
    <property type="match status" value="1"/>
</dbReference>
<dbReference type="PANTHER" id="PTHR38795:SF1">
    <property type="entry name" value="DUF6604 DOMAIN-CONTAINING PROTEIN"/>
    <property type="match status" value="1"/>
</dbReference>
<organism evidence="3 4">
    <name type="scientific">Phyllosticta citriasiana</name>
    <dbReference type="NCBI Taxonomy" id="595635"/>
    <lineage>
        <taxon>Eukaryota</taxon>
        <taxon>Fungi</taxon>
        <taxon>Dikarya</taxon>
        <taxon>Ascomycota</taxon>
        <taxon>Pezizomycotina</taxon>
        <taxon>Dothideomycetes</taxon>
        <taxon>Dothideomycetes incertae sedis</taxon>
        <taxon>Botryosphaeriales</taxon>
        <taxon>Phyllostictaceae</taxon>
        <taxon>Phyllosticta</taxon>
    </lineage>
</organism>
<dbReference type="Proteomes" id="UP001363622">
    <property type="component" value="Unassembled WGS sequence"/>
</dbReference>
<evidence type="ECO:0000256" key="1">
    <source>
        <dbReference type="SAM" id="MobiDB-lite"/>
    </source>
</evidence>
<dbReference type="Pfam" id="PF20253">
    <property type="entry name" value="DUF6604"/>
    <property type="match status" value="1"/>
</dbReference>
<feature type="region of interest" description="Disordered" evidence="1">
    <location>
        <begin position="575"/>
        <end position="606"/>
    </location>
</feature>
<comment type="caution">
    <text evidence="3">The sequence shown here is derived from an EMBL/GenBank/DDBJ whole genome shotgun (WGS) entry which is preliminary data.</text>
</comment>
<reference evidence="3 4" key="1">
    <citation type="submission" date="2024-04" db="EMBL/GenBank/DDBJ databases">
        <title>Phyllosticta paracitricarpa is synonymous to the EU quarantine fungus P. citricarpa based on phylogenomic analyses.</title>
        <authorList>
            <consortium name="Lawrence Berkeley National Laboratory"/>
            <person name="Van Ingen-Buijs V.A."/>
            <person name="Van Westerhoven A.C."/>
            <person name="Haridas S."/>
            <person name="Skiadas P."/>
            <person name="Martin F."/>
            <person name="Groenewald J.Z."/>
            <person name="Crous P.W."/>
            <person name="Seidl M.F."/>
        </authorList>
    </citation>
    <scope>NUCLEOTIDE SEQUENCE [LARGE SCALE GENOMIC DNA]</scope>
    <source>
        <strain evidence="3 4">CBS 123371</strain>
    </source>
</reference>
<dbReference type="InterPro" id="IPR046539">
    <property type="entry name" value="DUF6604"/>
</dbReference>
<proteinExistence type="predicted"/>
<accession>A0ABR1L2W1</accession>
<evidence type="ECO:0000313" key="3">
    <source>
        <dbReference type="EMBL" id="KAK7524881.1"/>
    </source>
</evidence>
<evidence type="ECO:0000259" key="2">
    <source>
        <dbReference type="Pfam" id="PF20253"/>
    </source>
</evidence>
<evidence type="ECO:0000313" key="4">
    <source>
        <dbReference type="Proteomes" id="UP001363622"/>
    </source>
</evidence>
<keyword evidence="4" id="KW-1185">Reference proteome</keyword>